<evidence type="ECO:0000313" key="2">
    <source>
        <dbReference type="EMBL" id="MBC2596258.1"/>
    </source>
</evidence>
<evidence type="ECO:0000259" key="1">
    <source>
        <dbReference type="Pfam" id="PF00535"/>
    </source>
</evidence>
<dbReference type="Gene3D" id="3.90.550.10">
    <property type="entry name" value="Spore Coat Polysaccharide Biosynthesis Protein SpsA, Chain A"/>
    <property type="match status" value="1"/>
</dbReference>
<name>A0A842HJY6_9BACT</name>
<evidence type="ECO:0000313" key="3">
    <source>
        <dbReference type="Proteomes" id="UP000546464"/>
    </source>
</evidence>
<dbReference type="Pfam" id="PF00535">
    <property type="entry name" value="Glycos_transf_2"/>
    <property type="match status" value="1"/>
</dbReference>
<proteinExistence type="predicted"/>
<dbReference type="SUPFAM" id="SSF53448">
    <property type="entry name" value="Nucleotide-diphospho-sugar transferases"/>
    <property type="match status" value="1"/>
</dbReference>
<dbReference type="InterPro" id="IPR029044">
    <property type="entry name" value="Nucleotide-diphossugar_trans"/>
</dbReference>
<dbReference type="RefSeq" id="WP_185677169.1">
    <property type="nucleotide sequence ID" value="NZ_JACHVB010000063.1"/>
</dbReference>
<dbReference type="AlphaFoldDB" id="A0A842HJY6"/>
<dbReference type="PANTHER" id="PTHR48090">
    <property type="entry name" value="UNDECAPRENYL-PHOSPHATE 4-DEOXY-4-FORMAMIDO-L-ARABINOSE TRANSFERASE-RELATED"/>
    <property type="match status" value="1"/>
</dbReference>
<sequence>MILSVVVPCYNEEDTVLKILRRVQDSPAFSEHDLELIVVDDCSTDGTLDILRAQPDAYHKLLHHEANRGKGAALRTGIAAATGDIVIIQDADLEYDPRDYPTLISPILHRGADVVFGSRFLGGGPHRVVYFWHMLGNRFLTMLSNMFTNINLTDMETCYKVCRRDIIQQFEIEEDRFGFEPEITAKLAHSGCIIYEVGISYDGRTYSEGKKIGWRDGVRAIYAILKYNLFRKHRRFYGYGS</sequence>
<protein>
    <submittedName>
        <fullName evidence="2">Glycosyltransferase family 2 protein</fullName>
    </submittedName>
</protein>
<reference evidence="2 3" key="1">
    <citation type="submission" date="2020-07" db="EMBL/GenBank/DDBJ databases">
        <authorList>
            <person name="Feng X."/>
        </authorList>
    </citation>
    <scope>NUCLEOTIDE SEQUENCE [LARGE SCALE GENOMIC DNA]</scope>
    <source>
        <strain evidence="2 3">JCM31066</strain>
    </source>
</reference>
<organism evidence="2 3">
    <name type="scientific">Ruficoccus amylovorans</name>
    <dbReference type="NCBI Taxonomy" id="1804625"/>
    <lineage>
        <taxon>Bacteria</taxon>
        <taxon>Pseudomonadati</taxon>
        <taxon>Verrucomicrobiota</taxon>
        <taxon>Opitutia</taxon>
        <taxon>Puniceicoccales</taxon>
        <taxon>Cerasicoccaceae</taxon>
        <taxon>Ruficoccus</taxon>
    </lineage>
</organism>
<gene>
    <name evidence="2" type="ORF">H5P28_18470</name>
</gene>
<dbReference type="CDD" id="cd04179">
    <property type="entry name" value="DPM_DPG-synthase_like"/>
    <property type="match status" value="1"/>
</dbReference>
<dbReference type="PANTHER" id="PTHR48090:SF7">
    <property type="entry name" value="RFBJ PROTEIN"/>
    <property type="match status" value="1"/>
</dbReference>
<dbReference type="Proteomes" id="UP000546464">
    <property type="component" value="Unassembled WGS sequence"/>
</dbReference>
<accession>A0A842HJY6</accession>
<keyword evidence="3" id="KW-1185">Reference proteome</keyword>
<dbReference type="GO" id="GO:0016740">
    <property type="term" value="F:transferase activity"/>
    <property type="evidence" value="ECO:0007669"/>
    <property type="project" value="UniProtKB-KW"/>
</dbReference>
<comment type="caution">
    <text evidence="2">The sequence shown here is derived from an EMBL/GenBank/DDBJ whole genome shotgun (WGS) entry which is preliminary data.</text>
</comment>
<dbReference type="InterPro" id="IPR050256">
    <property type="entry name" value="Glycosyltransferase_2"/>
</dbReference>
<dbReference type="InterPro" id="IPR001173">
    <property type="entry name" value="Glyco_trans_2-like"/>
</dbReference>
<feature type="domain" description="Glycosyltransferase 2-like" evidence="1">
    <location>
        <begin position="4"/>
        <end position="168"/>
    </location>
</feature>
<dbReference type="EMBL" id="JACHVB010000063">
    <property type="protein sequence ID" value="MBC2596258.1"/>
    <property type="molecule type" value="Genomic_DNA"/>
</dbReference>
<keyword evidence="2" id="KW-0808">Transferase</keyword>